<dbReference type="Proteomes" id="UP000019141">
    <property type="component" value="Unassembled WGS sequence"/>
</dbReference>
<keyword evidence="2 5" id="KW-0812">Transmembrane</keyword>
<feature type="transmembrane region" description="Helical" evidence="5">
    <location>
        <begin position="215"/>
        <end position="239"/>
    </location>
</feature>
<dbReference type="NCBIfam" id="TIGR00367">
    <property type="entry name" value="calcium/sodium antiporter"/>
    <property type="match status" value="1"/>
</dbReference>
<organism evidence="7 8">
    <name type="scientific">Entotheonella factor</name>
    <dbReference type="NCBI Taxonomy" id="1429438"/>
    <lineage>
        <taxon>Bacteria</taxon>
        <taxon>Pseudomonadati</taxon>
        <taxon>Nitrospinota/Tectimicrobiota group</taxon>
        <taxon>Candidatus Tectimicrobiota</taxon>
        <taxon>Candidatus Entotheonellia</taxon>
        <taxon>Candidatus Entotheonellales</taxon>
        <taxon>Candidatus Entotheonellaceae</taxon>
        <taxon>Candidatus Entotheonella</taxon>
    </lineage>
</organism>
<comment type="subcellular location">
    <subcellularLocation>
        <location evidence="1">Membrane</location>
        <topology evidence="1">Multi-pass membrane protein</topology>
    </subcellularLocation>
</comment>
<proteinExistence type="predicted"/>
<feature type="transmembrane region" description="Helical" evidence="5">
    <location>
        <begin position="178"/>
        <end position="195"/>
    </location>
</feature>
<accession>W4LU31</accession>
<dbReference type="GO" id="GO:0008273">
    <property type="term" value="F:calcium, potassium:sodium antiporter activity"/>
    <property type="evidence" value="ECO:0007669"/>
    <property type="project" value="TreeGrafter"/>
</dbReference>
<comment type="caution">
    <text evidence="7">The sequence shown here is derived from an EMBL/GenBank/DDBJ whole genome shotgun (WGS) entry which is preliminary data.</text>
</comment>
<evidence type="ECO:0000256" key="5">
    <source>
        <dbReference type="SAM" id="Phobius"/>
    </source>
</evidence>
<dbReference type="Pfam" id="PF01699">
    <property type="entry name" value="Na_Ca_ex"/>
    <property type="match status" value="2"/>
</dbReference>
<evidence type="ECO:0000313" key="8">
    <source>
        <dbReference type="Proteomes" id="UP000019141"/>
    </source>
</evidence>
<evidence type="ECO:0000259" key="6">
    <source>
        <dbReference type="Pfam" id="PF01699"/>
    </source>
</evidence>
<reference evidence="7 8" key="1">
    <citation type="journal article" date="2014" name="Nature">
        <title>An environmental bacterial taxon with a large and distinct metabolic repertoire.</title>
        <authorList>
            <person name="Wilson M.C."/>
            <person name="Mori T."/>
            <person name="Ruckert C."/>
            <person name="Uria A.R."/>
            <person name="Helf M.J."/>
            <person name="Takada K."/>
            <person name="Gernert C."/>
            <person name="Steffens U.A."/>
            <person name="Heycke N."/>
            <person name="Schmitt S."/>
            <person name="Rinke C."/>
            <person name="Helfrich E.J."/>
            <person name="Brachmann A.O."/>
            <person name="Gurgui C."/>
            <person name="Wakimoto T."/>
            <person name="Kracht M."/>
            <person name="Crusemann M."/>
            <person name="Hentschel U."/>
            <person name="Abe I."/>
            <person name="Matsunaga S."/>
            <person name="Kalinowski J."/>
            <person name="Takeyama H."/>
            <person name="Piel J."/>
        </authorList>
    </citation>
    <scope>NUCLEOTIDE SEQUENCE [LARGE SCALE GENOMIC DNA]</scope>
    <source>
        <strain evidence="8">TSY1</strain>
    </source>
</reference>
<dbReference type="InterPro" id="IPR004481">
    <property type="entry name" value="K/Na/Ca-exchanger"/>
</dbReference>
<dbReference type="GO" id="GO:0005886">
    <property type="term" value="C:plasma membrane"/>
    <property type="evidence" value="ECO:0007669"/>
    <property type="project" value="TreeGrafter"/>
</dbReference>
<feature type="transmembrane region" description="Helical" evidence="5">
    <location>
        <begin position="307"/>
        <end position="325"/>
    </location>
</feature>
<protein>
    <recommendedName>
        <fullName evidence="6">Sodium/calcium exchanger membrane region domain-containing protein</fullName>
    </recommendedName>
</protein>
<dbReference type="AlphaFoldDB" id="W4LU31"/>
<keyword evidence="8" id="KW-1185">Reference proteome</keyword>
<evidence type="ECO:0000313" key="7">
    <source>
        <dbReference type="EMBL" id="ETX01360.1"/>
    </source>
</evidence>
<feature type="transmembrane region" description="Helical" evidence="5">
    <location>
        <begin position="76"/>
        <end position="96"/>
    </location>
</feature>
<feature type="transmembrane region" description="Helical" evidence="5">
    <location>
        <begin position="126"/>
        <end position="143"/>
    </location>
</feature>
<dbReference type="PATRIC" id="fig|1429438.4.peg.1643"/>
<dbReference type="PANTHER" id="PTHR10846:SF8">
    <property type="entry name" value="INNER MEMBRANE PROTEIN YRBG"/>
    <property type="match status" value="1"/>
</dbReference>
<feature type="transmembrane region" description="Helical" evidence="5">
    <location>
        <begin position="103"/>
        <end position="120"/>
    </location>
</feature>
<dbReference type="PANTHER" id="PTHR10846">
    <property type="entry name" value="SODIUM/POTASSIUM/CALCIUM EXCHANGER"/>
    <property type="match status" value="1"/>
</dbReference>
<feature type="transmembrane region" description="Helical" evidence="5">
    <location>
        <begin position="251"/>
        <end position="270"/>
    </location>
</feature>
<dbReference type="Gene3D" id="1.20.1420.30">
    <property type="entry name" value="NCX, central ion-binding region"/>
    <property type="match status" value="1"/>
</dbReference>
<dbReference type="InterPro" id="IPR004837">
    <property type="entry name" value="NaCa_Exmemb"/>
</dbReference>
<keyword evidence="4 5" id="KW-0472">Membrane</keyword>
<dbReference type="EMBL" id="AZHW01000241">
    <property type="protein sequence ID" value="ETX01360.1"/>
    <property type="molecule type" value="Genomic_DNA"/>
</dbReference>
<evidence type="ECO:0000256" key="2">
    <source>
        <dbReference type="ARBA" id="ARBA00022692"/>
    </source>
</evidence>
<dbReference type="HOGENOM" id="CLU_007948_0_3_7"/>
<feature type="domain" description="Sodium/calcium exchanger membrane region" evidence="6">
    <location>
        <begin position="3"/>
        <end position="143"/>
    </location>
</feature>
<evidence type="ECO:0000256" key="3">
    <source>
        <dbReference type="ARBA" id="ARBA00022989"/>
    </source>
</evidence>
<feature type="domain" description="Sodium/calcium exchanger membrane region" evidence="6">
    <location>
        <begin position="182"/>
        <end position="322"/>
    </location>
</feature>
<sequence>MEILVLILSLGLVTLGAEALVRGASAVALGAGVSPLFVGLTIVGIGTSTPELTASLSATLKGSSGVSLGNVLGSNLFNIGVILGVTALICPIRVQLRAVRRDLLVALAAVCVLWVSAGLGGVLPRWVGWSMVGVLLVYMGWAYRTGRRTAEEEAELATTEVQTTLGIDPEAAGLLTRLWVNVGLVVIGFGLLIAGSHGFVTSAIELARGWGVSELVIGLTIVSVGTSLPELVTSVVAAWRRNPDIAIGNVLGSNIFNILGVLGAAAAVAPQAVSPQVLLIDVPLLLVATLALLPIMRTGGVISRGEGGALLIGYGLYLGALILRGS</sequence>
<evidence type="ECO:0000256" key="4">
    <source>
        <dbReference type="ARBA" id="ARBA00023136"/>
    </source>
</evidence>
<feature type="transmembrane region" description="Helical" evidence="5">
    <location>
        <begin position="276"/>
        <end position="295"/>
    </location>
</feature>
<evidence type="ECO:0000256" key="1">
    <source>
        <dbReference type="ARBA" id="ARBA00004141"/>
    </source>
</evidence>
<dbReference type="InterPro" id="IPR044880">
    <property type="entry name" value="NCX_ion-bd_dom_sf"/>
</dbReference>
<gene>
    <name evidence="7" type="ORF">ETSY1_07670</name>
</gene>
<keyword evidence="3 5" id="KW-1133">Transmembrane helix</keyword>
<dbReference type="GO" id="GO:0005262">
    <property type="term" value="F:calcium channel activity"/>
    <property type="evidence" value="ECO:0007669"/>
    <property type="project" value="TreeGrafter"/>
</dbReference>
<dbReference type="GO" id="GO:0006874">
    <property type="term" value="P:intracellular calcium ion homeostasis"/>
    <property type="evidence" value="ECO:0007669"/>
    <property type="project" value="TreeGrafter"/>
</dbReference>
<name>W4LU31_ENTF1</name>